<protein>
    <recommendedName>
        <fullName evidence="4">Myb-like domain-containing protein</fullName>
    </recommendedName>
</protein>
<accession>A0A8H3Z7P7</accession>
<dbReference type="AlphaFoldDB" id="A0A8H3Z7P7"/>
<evidence type="ECO:0008006" key="4">
    <source>
        <dbReference type="Google" id="ProtNLM"/>
    </source>
</evidence>
<comment type="caution">
    <text evidence="2">The sequence shown here is derived from an EMBL/GenBank/DDBJ whole genome shotgun (WGS) entry which is preliminary data.</text>
</comment>
<evidence type="ECO:0000256" key="1">
    <source>
        <dbReference type="SAM" id="MobiDB-lite"/>
    </source>
</evidence>
<organism evidence="2 3">
    <name type="scientific">Venturia inaequalis</name>
    <name type="common">Apple scab fungus</name>
    <dbReference type="NCBI Taxonomy" id="5025"/>
    <lineage>
        <taxon>Eukaryota</taxon>
        <taxon>Fungi</taxon>
        <taxon>Dikarya</taxon>
        <taxon>Ascomycota</taxon>
        <taxon>Pezizomycotina</taxon>
        <taxon>Dothideomycetes</taxon>
        <taxon>Pleosporomycetidae</taxon>
        <taxon>Venturiales</taxon>
        <taxon>Venturiaceae</taxon>
        <taxon>Venturia</taxon>
    </lineage>
</organism>
<feature type="compositionally biased region" description="Low complexity" evidence="1">
    <location>
        <begin position="59"/>
        <end position="70"/>
    </location>
</feature>
<evidence type="ECO:0000313" key="2">
    <source>
        <dbReference type="EMBL" id="KAE9986228.1"/>
    </source>
</evidence>
<gene>
    <name evidence="2" type="ORF">EG328_006231</name>
</gene>
<proteinExistence type="predicted"/>
<dbReference type="Proteomes" id="UP000447873">
    <property type="component" value="Unassembled WGS sequence"/>
</dbReference>
<evidence type="ECO:0000313" key="3">
    <source>
        <dbReference type="Proteomes" id="UP000447873"/>
    </source>
</evidence>
<reference evidence="2 3" key="1">
    <citation type="submission" date="2018-12" db="EMBL/GenBank/DDBJ databases">
        <title>Venturia inaequalis Genome Resource.</title>
        <authorList>
            <person name="Lichtner F.J."/>
        </authorList>
    </citation>
    <scope>NUCLEOTIDE SEQUENCE [LARGE SCALE GENOMIC DNA]</scope>
    <source>
        <strain evidence="2 3">120213</strain>
    </source>
</reference>
<dbReference type="EMBL" id="WNWS01000033">
    <property type="protein sequence ID" value="KAE9986228.1"/>
    <property type="molecule type" value="Genomic_DNA"/>
</dbReference>
<sequence length="137" mass="14571">MPPWDDHTERHLLLAIIARLNTSGIDWAGIATDVGVTSESARQKFAKIKKRDADIFTTAAAGTASASLSTPVKPKATPKRGRSKATPAAAAATDDDDDEEMATPAKKAKKSAKKERKESTDEDNVLAAPVKEEDEGV</sequence>
<name>A0A8H3Z7P7_VENIN</name>
<feature type="region of interest" description="Disordered" evidence="1">
    <location>
        <begin position="59"/>
        <end position="137"/>
    </location>
</feature>